<keyword evidence="3" id="KW-1185">Reference proteome</keyword>
<feature type="domain" description="NAD-dependent epimerase/dehydratase" evidence="1">
    <location>
        <begin position="3"/>
        <end position="214"/>
    </location>
</feature>
<name>A0ABN6N356_9BACT</name>
<dbReference type="InterPro" id="IPR036291">
    <property type="entry name" value="NAD(P)-bd_dom_sf"/>
</dbReference>
<gene>
    <name evidence="2" type="ORF">AMPC_00830</name>
</gene>
<proteinExistence type="predicted"/>
<reference evidence="3" key="1">
    <citation type="journal article" date="2022" name="Int. J. Syst. Evol. Microbiol.">
        <title>Anaeromyxobacter oryzae sp. nov., Anaeromyxobacter diazotrophicus sp. nov. and Anaeromyxobacter paludicola sp. nov., isolated from paddy soils.</title>
        <authorList>
            <person name="Itoh H."/>
            <person name="Xu Z."/>
            <person name="Mise K."/>
            <person name="Masuda Y."/>
            <person name="Ushijima N."/>
            <person name="Hayakawa C."/>
            <person name="Shiratori Y."/>
            <person name="Senoo K."/>
        </authorList>
    </citation>
    <scope>NUCLEOTIDE SEQUENCE [LARGE SCALE GENOMIC DNA]</scope>
    <source>
        <strain evidence="3">Red630</strain>
    </source>
</reference>
<dbReference type="SUPFAM" id="SSF51735">
    <property type="entry name" value="NAD(P)-binding Rossmann-fold domains"/>
    <property type="match status" value="1"/>
</dbReference>
<dbReference type="PANTHER" id="PTHR48079">
    <property type="entry name" value="PROTEIN YEEZ"/>
    <property type="match status" value="1"/>
</dbReference>
<dbReference type="Pfam" id="PF01370">
    <property type="entry name" value="Epimerase"/>
    <property type="match status" value="1"/>
</dbReference>
<accession>A0ABN6N356</accession>
<dbReference type="Proteomes" id="UP001162734">
    <property type="component" value="Chromosome"/>
</dbReference>
<dbReference type="EMBL" id="AP025592">
    <property type="protein sequence ID" value="BDG06970.1"/>
    <property type="molecule type" value="Genomic_DNA"/>
</dbReference>
<evidence type="ECO:0000259" key="1">
    <source>
        <dbReference type="Pfam" id="PF01370"/>
    </source>
</evidence>
<organism evidence="2 3">
    <name type="scientific">Anaeromyxobacter paludicola</name>
    <dbReference type="NCBI Taxonomy" id="2918171"/>
    <lineage>
        <taxon>Bacteria</taxon>
        <taxon>Pseudomonadati</taxon>
        <taxon>Myxococcota</taxon>
        <taxon>Myxococcia</taxon>
        <taxon>Myxococcales</taxon>
        <taxon>Cystobacterineae</taxon>
        <taxon>Anaeromyxobacteraceae</taxon>
        <taxon>Anaeromyxobacter</taxon>
    </lineage>
</organism>
<dbReference type="PANTHER" id="PTHR48079:SF6">
    <property type="entry name" value="NAD(P)-BINDING DOMAIN-CONTAINING PROTEIN-RELATED"/>
    <property type="match status" value="1"/>
</dbReference>
<protein>
    <submittedName>
        <fullName evidence="2">Epimerase</fullName>
    </submittedName>
</protein>
<sequence>MRALVTGAGGFLGQHLARALVASGHEVRAMVRPGGSRGELGGGVEVVAGDATRPDDLARAVRGCPLVFHLAGVRRAAVREEFLRVNAEGTRLALEACLAEGAAAQRFVLAGSLAAAGPSREGKREEDPLQPAEWYGESKAEAERIALSYAGRLPVAVARPPRIIGPGDRENLLFFRIVARGLLLELSGPPRPLSWIDVRDCARGFLALAERPEAPGRAFFLASAERTDLSGLQQAVAEALGIRPRRVRLPAGALRAAALVADLLTRATGRRLPLNRKLARQLLAPGWTCEVSRARDLLGFEARIPLADSVRDSCEAYRAAGWV</sequence>
<evidence type="ECO:0000313" key="3">
    <source>
        <dbReference type="Proteomes" id="UP001162734"/>
    </source>
</evidence>
<dbReference type="InterPro" id="IPR001509">
    <property type="entry name" value="Epimerase_deHydtase"/>
</dbReference>
<dbReference type="RefSeq" id="WP_248343549.1">
    <property type="nucleotide sequence ID" value="NZ_AP025592.1"/>
</dbReference>
<evidence type="ECO:0000313" key="2">
    <source>
        <dbReference type="EMBL" id="BDG06970.1"/>
    </source>
</evidence>
<dbReference type="Gene3D" id="3.40.50.720">
    <property type="entry name" value="NAD(P)-binding Rossmann-like Domain"/>
    <property type="match status" value="1"/>
</dbReference>
<dbReference type="InterPro" id="IPR051783">
    <property type="entry name" value="NAD(P)-dependent_oxidoreduct"/>
</dbReference>